<name>A0ABQ2Y2J5_9BURK</name>
<dbReference type="InterPro" id="IPR038063">
    <property type="entry name" value="Transpep_catalytic_dom"/>
</dbReference>
<dbReference type="SUPFAM" id="SSF141523">
    <property type="entry name" value="L,D-transpeptidase catalytic domain-like"/>
    <property type="match status" value="1"/>
</dbReference>
<organism evidence="9 10">
    <name type="scientific">Undibacterium squillarum</name>
    <dbReference type="NCBI Taxonomy" id="1131567"/>
    <lineage>
        <taxon>Bacteria</taxon>
        <taxon>Pseudomonadati</taxon>
        <taxon>Pseudomonadota</taxon>
        <taxon>Betaproteobacteria</taxon>
        <taxon>Burkholderiales</taxon>
        <taxon>Oxalobacteraceae</taxon>
        <taxon>Undibacterium</taxon>
    </lineage>
</organism>
<dbReference type="PROSITE" id="PS52029">
    <property type="entry name" value="LD_TPASE"/>
    <property type="match status" value="1"/>
</dbReference>
<dbReference type="InterPro" id="IPR056203">
    <property type="entry name" value="Cds6_C"/>
</dbReference>
<evidence type="ECO:0000256" key="3">
    <source>
        <dbReference type="ARBA" id="ARBA00022679"/>
    </source>
</evidence>
<evidence type="ECO:0000313" key="9">
    <source>
        <dbReference type="EMBL" id="GGX49008.1"/>
    </source>
</evidence>
<comment type="caution">
    <text evidence="9">The sequence shown here is derived from an EMBL/GenBank/DDBJ whole genome shotgun (WGS) entry which is preliminary data.</text>
</comment>
<dbReference type="PANTHER" id="PTHR36699:SF1">
    <property type="entry name" value="L,D-TRANSPEPTIDASE YAFK-RELATED"/>
    <property type="match status" value="1"/>
</dbReference>
<comment type="pathway">
    <text evidence="1 7">Cell wall biogenesis; peptidoglycan biosynthesis.</text>
</comment>
<dbReference type="CDD" id="cd16913">
    <property type="entry name" value="YkuD_like"/>
    <property type="match status" value="1"/>
</dbReference>
<proteinExistence type="inferred from homology"/>
<accession>A0ABQ2Y2J5</accession>
<feature type="active site" description="Proton donor/acceptor" evidence="7">
    <location>
        <position position="256"/>
    </location>
</feature>
<keyword evidence="10" id="KW-1185">Reference proteome</keyword>
<dbReference type="Pfam" id="PF03734">
    <property type="entry name" value="YkuD"/>
    <property type="match status" value="1"/>
</dbReference>
<evidence type="ECO:0000256" key="4">
    <source>
        <dbReference type="ARBA" id="ARBA00022960"/>
    </source>
</evidence>
<sequence>MFSYFSGLKALAKPAPVFFRRSAIAAVLISSVLSGFHGSAHAGRRNADYASSSQTSPQVNPDQLLIETFQALSANQLNLAEQKIDALLAAYPNYQLAHLIRGDLLLMHTRKVSGFGAMSHVPPDKLKEMRDEAAARLKALQFRPGPDQVPRAVIQLKDDQKQVIVIDAKKSRLYLYDHLGGQQLQLRSDHYISQGKFGVDKLKEGDQKTPLGVYYITSRLSGSKLPDFYGPGALPLNYPNEWDKANGRSGSGIWLHGMPSNSFSRPPLASDGCVVLTNPDFLSIAAQIEIGRTPVVIAEQLEFISREKLRQERAQLAQVQESWRLDMESMNANRIFANYSRNFRSPQGEDLNSWFAKQRPSWEGWTSPVVRLKDLTQFRYPSRDEMLVTTFTMELSSGRSHMSTRKRQYWVKEATKWRIIYETNV</sequence>
<feature type="active site" description="Nucleophile" evidence="7">
    <location>
        <position position="273"/>
    </location>
</feature>
<dbReference type="Gene3D" id="2.40.440.10">
    <property type="entry name" value="L,D-transpeptidase catalytic domain-like"/>
    <property type="match status" value="1"/>
</dbReference>
<evidence type="ECO:0000256" key="6">
    <source>
        <dbReference type="ARBA" id="ARBA00023316"/>
    </source>
</evidence>
<evidence type="ECO:0000256" key="2">
    <source>
        <dbReference type="ARBA" id="ARBA00005992"/>
    </source>
</evidence>
<reference evidence="10" key="1">
    <citation type="journal article" date="2019" name="Int. J. Syst. Evol. Microbiol.">
        <title>The Global Catalogue of Microorganisms (GCM) 10K type strain sequencing project: providing services to taxonomists for standard genome sequencing and annotation.</title>
        <authorList>
            <consortium name="The Broad Institute Genomics Platform"/>
            <consortium name="The Broad Institute Genome Sequencing Center for Infectious Disease"/>
            <person name="Wu L."/>
            <person name="Ma J."/>
        </authorList>
    </citation>
    <scope>NUCLEOTIDE SEQUENCE [LARGE SCALE GENOMIC DNA]</scope>
    <source>
        <strain evidence="10">KCTC 23917</strain>
    </source>
</reference>
<keyword evidence="4 7" id="KW-0133">Cell shape</keyword>
<dbReference type="RefSeq" id="WP_189357990.1">
    <property type="nucleotide sequence ID" value="NZ_BMYU01000008.1"/>
</dbReference>
<dbReference type="InterPro" id="IPR005490">
    <property type="entry name" value="LD_TPept_cat_dom"/>
</dbReference>
<evidence type="ECO:0000313" key="10">
    <source>
        <dbReference type="Proteomes" id="UP000653343"/>
    </source>
</evidence>
<evidence type="ECO:0000259" key="8">
    <source>
        <dbReference type="PROSITE" id="PS52029"/>
    </source>
</evidence>
<evidence type="ECO:0000256" key="5">
    <source>
        <dbReference type="ARBA" id="ARBA00022984"/>
    </source>
</evidence>
<evidence type="ECO:0000256" key="1">
    <source>
        <dbReference type="ARBA" id="ARBA00004752"/>
    </source>
</evidence>
<dbReference type="PANTHER" id="PTHR36699">
    <property type="entry name" value="LD-TRANSPEPTIDASE"/>
    <property type="match status" value="1"/>
</dbReference>
<dbReference type="Proteomes" id="UP000653343">
    <property type="component" value="Unassembled WGS sequence"/>
</dbReference>
<keyword evidence="6 7" id="KW-0961">Cell wall biogenesis/degradation</keyword>
<dbReference type="EMBL" id="BMYU01000008">
    <property type="protein sequence ID" value="GGX49008.1"/>
    <property type="molecule type" value="Genomic_DNA"/>
</dbReference>
<evidence type="ECO:0000256" key="7">
    <source>
        <dbReference type="PROSITE-ProRule" id="PRU01373"/>
    </source>
</evidence>
<dbReference type="Pfam" id="PF24125">
    <property type="entry name" value="Cds6_C"/>
    <property type="match status" value="1"/>
</dbReference>
<keyword evidence="3" id="KW-0808">Transferase</keyword>
<keyword evidence="5 7" id="KW-0573">Peptidoglycan synthesis</keyword>
<protein>
    <recommendedName>
        <fullName evidence="8">L,D-TPase catalytic domain-containing protein</fullName>
    </recommendedName>
</protein>
<comment type="similarity">
    <text evidence="2">Belongs to the YkuD family.</text>
</comment>
<gene>
    <name evidence="9" type="ORF">GCM10010946_29530</name>
</gene>
<feature type="domain" description="L,D-TPase catalytic" evidence="8">
    <location>
        <begin position="162"/>
        <end position="298"/>
    </location>
</feature>